<dbReference type="InterPro" id="IPR055141">
    <property type="entry name" value="TADA2A_B-like_dom"/>
</dbReference>
<dbReference type="PROSITE" id="PS50934">
    <property type="entry name" value="SWIRM"/>
    <property type="match status" value="1"/>
</dbReference>
<dbReference type="InterPro" id="IPR000433">
    <property type="entry name" value="Znf_ZZ"/>
</dbReference>
<dbReference type="GO" id="GO:0003682">
    <property type="term" value="F:chromatin binding"/>
    <property type="evidence" value="ECO:0007669"/>
    <property type="project" value="TreeGrafter"/>
</dbReference>
<dbReference type="PANTHER" id="PTHR12374">
    <property type="entry name" value="TRANSCRIPTIONAL ADAPTOR 2 ADA2 -RELATED"/>
    <property type="match status" value="1"/>
</dbReference>
<keyword evidence="7 8" id="KW-0539">Nucleus</keyword>
<evidence type="ECO:0000256" key="4">
    <source>
        <dbReference type="ARBA" id="ARBA00022833"/>
    </source>
</evidence>
<dbReference type="Pfam" id="PF00569">
    <property type="entry name" value="ZZ"/>
    <property type="match status" value="1"/>
</dbReference>
<dbReference type="GO" id="GO:0005634">
    <property type="term" value="C:nucleus"/>
    <property type="evidence" value="ECO:0007669"/>
    <property type="project" value="UniProtKB-SubCell"/>
</dbReference>
<feature type="region of interest" description="Disordered" evidence="10">
    <location>
        <begin position="119"/>
        <end position="157"/>
    </location>
</feature>
<evidence type="ECO:0000259" key="12">
    <source>
        <dbReference type="PROSITE" id="PS50135"/>
    </source>
</evidence>
<evidence type="ECO:0000256" key="2">
    <source>
        <dbReference type="ARBA" id="ARBA00022723"/>
    </source>
</evidence>
<evidence type="ECO:0000256" key="5">
    <source>
        <dbReference type="ARBA" id="ARBA00023015"/>
    </source>
</evidence>
<feature type="domain" description="SANT" evidence="14">
    <location>
        <begin position="60"/>
        <end position="112"/>
    </location>
</feature>
<dbReference type="InterPro" id="IPR016827">
    <property type="entry name" value="Ada2/TADA2"/>
</dbReference>
<dbReference type="InterPro" id="IPR009057">
    <property type="entry name" value="Homeodomain-like_sf"/>
</dbReference>
<dbReference type="PROSITE" id="PS51293">
    <property type="entry name" value="SANT"/>
    <property type="match status" value="1"/>
</dbReference>
<dbReference type="GO" id="GO:0006338">
    <property type="term" value="P:chromatin remodeling"/>
    <property type="evidence" value="ECO:0007669"/>
    <property type="project" value="TreeGrafter"/>
</dbReference>
<dbReference type="InterPro" id="IPR041983">
    <property type="entry name" value="ADA2-like_ZZ"/>
</dbReference>
<dbReference type="Pfam" id="PF04433">
    <property type="entry name" value="SWIRM"/>
    <property type="match status" value="1"/>
</dbReference>
<dbReference type="EMBL" id="JAEUBF010001057">
    <property type="protein sequence ID" value="KAH3673060.1"/>
    <property type="molecule type" value="Genomic_DNA"/>
</dbReference>
<feature type="domain" description="ZZ-type" evidence="12">
    <location>
        <begin position="2"/>
        <end position="58"/>
    </location>
</feature>
<dbReference type="SMART" id="SM00291">
    <property type="entry name" value="ZnF_ZZ"/>
    <property type="match status" value="1"/>
</dbReference>
<dbReference type="GO" id="GO:0070461">
    <property type="term" value="C:SAGA-type complex"/>
    <property type="evidence" value="ECO:0007669"/>
    <property type="project" value="TreeGrafter"/>
</dbReference>
<dbReference type="AlphaFoldDB" id="A0A9P8PK90"/>
<dbReference type="PROSITE" id="PS50135">
    <property type="entry name" value="ZF_ZZ_2"/>
    <property type="match status" value="1"/>
</dbReference>
<name>A0A9P8PK90_9ASCO</name>
<gene>
    <name evidence="15" type="ORF">WICMUC_003893</name>
</gene>
<dbReference type="SUPFAM" id="SSF57850">
    <property type="entry name" value="RING/U-box"/>
    <property type="match status" value="1"/>
</dbReference>
<dbReference type="PROSITE" id="PS50090">
    <property type="entry name" value="MYB_LIKE"/>
    <property type="match status" value="1"/>
</dbReference>
<evidence type="ECO:0000256" key="10">
    <source>
        <dbReference type="SAM" id="MobiDB-lite"/>
    </source>
</evidence>
<evidence type="ECO:0000256" key="9">
    <source>
        <dbReference type="PROSITE-ProRule" id="PRU00228"/>
    </source>
</evidence>
<keyword evidence="16" id="KW-1185">Reference proteome</keyword>
<sequence length="427" mass="49440">MSSKYHCDVCSSDCTNRVRISCAVCPEYDLCVPCFAAGSYSGNHKPYHDYKVTETHTYPIFDEDWGADEELALIQGCQSLGLGNWQDVADHIGGRSKEEVGKHYEEIYLNSADYPLPEMDKDFSDISPSELNQRRKRRLDERRNAPLPPPRKPTASVPLCHEVQGFMPGRLEFEHEFENEAELTVKDMLFDPDDQPTDIELKLAILDIYNSRLTTRAEKKRVLIDNQVMEYRKNSSIDKRRSKEERELYNKLKAYTRVLSPEDFESFTSDLLNEFKIRLRIKQLQEWRTNGLTSLEGGAKYEKDKVQRLANLQRYGLTNGSRHTANSLQHSASRKTPIAESKKYSKNLTLSDIQHANDFHLLNDEEQELCLSLKILPKPYLIIKNTLFTEALRSGGVLKKKNCKDLLKIDTVKANKIYEFFRQQNWI</sequence>
<dbReference type="PIRSF" id="PIRSF025024">
    <property type="entry name" value="Transcriptional_adaptor_2"/>
    <property type="match status" value="1"/>
</dbReference>
<dbReference type="SMART" id="SM00717">
    <property type="entry name" value="SANT"/>
    <property type="match status" value="1"/>
</dbReference>
<dbReference type="Pfam" id="PF00249">
    <property type="entry name" value="Myb_DNA-binding"/>
    <property type="match status" value="1"/>
</dbReference>
<evidence type="ECO:0000256" key="1">
    <source>
        <dbReference type="ARBA" id="ARBA00004123"/>
    </source>
</evidence>
<evidence type="ECO:0000313" key="16">
    <source>
        <dbReference type="Proteomes" id="UP000769528"/>
    </source>
</evidence>
<dbReference type="Pfam" id="PF22941">
    <property type="entry name" value="TADA2A-like_3rd"/>
    <property type="match status" value="1"/>
</dbReference>
<comment type="subcellular location">
    <subcellularLocation>
        <location evidence="1 8">Nucleus</location>
    </subcellularLocation>
</comment>
<proteinExistence type="predicted"/>
<reference evidence="15" key="2">
    <citation type="submission" date="2021-01" db="EMBL/GenBank/DDBJ databases">
        <authorList>
            <person name="Schikora-Tamarit M.A."/>
        </authorList>
    </citation>
    <scope>NUCLEOTIDE SEQUENCE</scope>
    <source>
        <strain evidence="15">CBS6341</strain>
    </source>
</reference>
<dbReference type="GO" id="GO:0008270">
    <property type="term" value="F:zinc ion binding"/>
    <property type="evidence" value="ECO:0007669"/>
    <property type="project" value="UniProtKB-KW"/>
</dbReference>
<feature type="domain" description="Myb-like" evidence="11">
    <location>
        <begin position="65"/>
        <end position="108"/>
    </location>
</feature>
<protein>
    <recommendedName>
        <fullName evidence="8">Transcriptional adapter 2</fullName>
    </recommendedName>
</protein>
<evidence type="ECO:0000256" key="7">
    <source>
        <dbReference type="ARBA" id="ARBA00023242"/>
    </source>
</evidence>
<evidence type="ECO:0000259" key="14">
    <source>
        <dbReference type="PROSITE" id="PS51293"/>
    </source>
</evidence>
<keyword evidence="2" id="KW-0479">Metal-binding</keyword>
<dbReference type="FunFam" id="3.30.60.90:FF:000008">
    <property type="entry name" value="Transcriptional adapter 2"/>
    <property type="match status" value="1"/>
</dbReference>
<dbReference type="Gene3D" id="1.10.10.60">
    <property type="entry name" value="Homeodomain-like"/>
    <property type="match status" value="1"/>
</dbReference>
<dbReference type="Gene3D" id="1.10.10.10">
    <property type="entry name" value="Winged helix-like DNA-binding domain superfamily/Winged helix DNA-binding domain"/>
    <property type="match status" value="1"/>
</dbReference>
<dbReference type="InterPro" id="IPR017884">
    <property type="entry name" value="SANT_dom"/>
</dbReference>
<evidence type="ECO:0000313" key="15">
    <source>
        <dbReference type="EMBL" id="KAH3673060.1"/>
    </source>
</evidence>
<organism evidence="15 16">
    <name type="scientific">Wickerhamomyces mucosus</name>
    <dbReference type="NCBI Taxonomy" id="1378264"/>
    <lineage>
        <taxon>Eukaryota</taxon>
        <taxon>Fungi</taxon>
        <taxon>Dikarya</taxon>
        <taxon>Ascomycota</taxon>
        <taxon>Saccharomycotina</taxon>
        <taxon>Saccharomycetes</taxon>
        <taxon>Phaffomycetales</taxon>
        <taxon>Wickerhamomycetaceae</taxon>
        <taxon>Wickerhamomyces</taxon>
    </lineage>
</organism>
<dbReference type="GO" id="GO:0003713">
    <property type="term" value="F:transcription coactivator activity"/>
    <property type="evidence" value="ECO:0007669"/>
    <property type="project" value="InterPro"/>
</dbReference>
<dbReference type="Gene3D" id="3.30.60.90">
    <property type="match status" value="1"/>
</dbReference>
<evidence type="ECO:0000256" key="6">
    <source>
        <dbReference type="ARBA" id="ARBA00023163"/>
    </source>
</evidence>
<dbReference type="GO" id="GO:0006357">
    <property type="term" value="P:regulation of transcription by RNA polymerase II"/>
    <property type="evidence" value="ECO:0007669"/>
    <property type="project" value="InterPro"/>
</dbReference>
<dbReference type="InterPro" id="IPR043145">
    <property type="entry name" value="Znf_ZZ_sf"/>
</dbReference>
<dbReference type="SUPFAM" id="SSF46689">
    <property type="entry name" value="Homeodomain-like"/>
    <property type="match status" value="2"/>
</dbReference>
<dbReference type="CDD" id="cd00167">
    <property type="entry name" value="SANT"/>
    <property type="match status" value="1"/>
</dbReference>
<dbReference type="FunFam" id="1.10.10.60:FF:000115">
    <property type="entry name" value="Transcriptional adapter 2"/>
    <property type="match status" value="1"/>
</dbReference>
<comment type="caution">
    <text evidence="15">The sequence shown here is derived from an EMBL/GenBank/DDBJ whole genome shotgun (WGS) entry which is preliminary data.</text>
</comment>
<dbReference type="Proteomes" id="UP000769528">
    <property type="component" value="Unassembled WGS sequence"/>
</dbReference>
<dbReference type="InterPro" id="IPR001005">
    <property type="entry name" value="SANT/Myb"/>
</dbReference>
<keyword evidence="6 8" id="KW-0804">Transcription</keyword>
<keyword evidence="3 9" id="KW-0863">Zinc-finger</keyword>
<accession>A0A9P8PK90</accession>
<dbReference type="InterPro" id="IPR007526">
    <property type="entry name" value="SWIRM"/>
</dbReference>
<dbReference type="InterPro" id="IPR036388">
    <property type="entry name" value="WH-like_DNA-bd_sf"/>
</dbReference>
<dbReference type="PROSITE" id="PS01357">
    <property type="entry name" value="ZF_ZZ_1"/>
    <property type="match status" value="1"/>
</dbReference>
<dbReference type="FunFam" id="1.10.10.10:FF:000087">
    <property type="entry name" value="Transcriptional adapter 2"/>
    <property type="match status" value="1"/>
</dbReference>
<evidence type="ECO:0000256" key="8">
    <source>
        <dbReference type="PIRNR" id="PIRNR025024"/>
    </source>
</evidence>
<dbReference type="PANTHER" id="PTHR12374:SF20">
    <property type="entry name" value="TRANSCRIPTIONAL ADAPTER 2-ALPHA"/>
    <property type="match status" value="1"/>
</dbReference>
<dbReference type="OrthoDB" id="270417at2759"/>
<reference evidence="15" key="1">
    <citation type="journal article" date="2021" name="Open Biol.">
        <title>Shared evolutionary footprints suggest mitochondrial oxidative damage underlies multiple complex I losses in fungi.</title>
        <authorList>
            <person name="Schikora-Tamarit M.A."/>
            <person name="Marcet-Houben M."/>
            <person name="Nosek J."/>
            <person name="Gabaldon T."/>
        </authorList>
    </citation>
    <scope>NUCLEOTIDE SEQUENCE</scope>
    <source>
        <strain evidence="15">CBS6341</strain>
    </source>
</reference>
<feature type="domain" description="SWIRM" evidence="13">
    <location>
        <begin position="342"/>
        <end position="427"/>
    </location>
</feature>
<evidence type="ECO:0000259" key="13">
    <source>
        <dbReference type="PROSITE" id="PS50934"/>
    </source>
</evidence>
<keyword evidence="4" id="KW-0862">Zinc</keyword>
<evidence type="ECO:0000259" key="11">
    <source>
        <dbReference type="PROSITE" id="PS50090"/>
    </source>
</evidence>
<dbReference type="CDD" id="cd02335">
    <property type="entry name" value="ZZ_ADA2"/>
    <property type="match status" value="1"/>
</dbReference>
<keyword evidence="5 8" id="KW-0805">Transcription regulation</keyword>
<evidence type="ECO:0000256" key="3">
    <source>
        <dbReference type="ARBA" id="ARBA00022771"/>
    </source>
</evidence>